<name>A0A848LAE7_9ACTN</name>
<comment type="caution">
    <text evidence="1">The sequence shown here is derived from an EMBL/GenBank/DDBJ whole genome shotgun (WGS) entry which is preliminary data.</text>
</comment>
<evidence type="ECO:0000313" key="2">
    <source>
        <dbReference type="Proteomes" id="UP000550729"/>
    </source>
</evidence>
<dbReference type="RefSeq" id="WP_170197042.1">
    <property type="nucleotide sequence ID" value="NZ_JABBNB010000037.1"/>
</dbReference>
<evidence type="ECO:0000313" key="1">
    <source>
        <dbReference type="EMBL" id="NMO04538.1"/>
    </source>
</evidence>
<dbReference type="SUPFAM" id="SSF54593">
    <property type="entry name" value="Glyoxalase/Bleomycin resistance protein/Dihydroxybiphenyl dioxygenase"/>
    <property type="match status" value="1"/>
</dbReference>
<dbReference type="Proteomes" id="UP000550729">
    <property type="component" value="Unassembled WGS sequence"/>
</dbReference>
<dbReference type="AlphaFoldDB" id="A0A848LAE7"/>
<keyword evidence="2" id="KW-1185">Reference proteome</keyword>
<sequence>MGLADVVLTGGDDVLDAYRKLLGPSVDGTWSLPNARLRVTAAPQNLVLVGVDDAASTTRLLTRRGLELDAIPDGLRARDLPVGITSSSVAPGSAGGDAGIVAVDHLVFFAADRDHAVALFGATLGMDFRLAQSIPGVTDPEQAAAVTQLFFRDGELIIEVVAKSDVPEKISFWGIAWRTEDLELSAQALRDNGFDVSEIRAGRKPGTRVCTVRDRTLAVATLLIEHSRGART</sequence>
<accession>A0A848LAE7</accession>
<proteinExistence type="predicted"/>
<protein>
    <submittedName>
        <fullName evidence="1">VOC family protein</fullName>
    </submittedName>
</protein>
<gene>
    <name evidence="1" type="ORF">HH308_25285</name>
</gene>
<reference evidence="1 2" key="1">
    <citation type="submission" date="2020-04" db="EMBL/GenBank/DDBJ databases">
        <title>Gordonia sp. nov. TBRC 11910.</title>
        <authorList>
            <person name="Suriyachadkun C."/>
        </authorList>
    </citation>
    <scope>NUCLEOTIDE SEQUENCE [LARGE SCALE GENOMIC DNA]</scope>
    <source>
        <strain evidence="1 2">TBRC 11910</strain>
    </source>
</reference>
<organism evidence="1 2">
    <name type="scientific">Gordonia asplenii</name>
    <dbReference type="NCBI Taxonomy" id="2725283"/>
    <lineage>
        <taxon>Bacteria</taxon>
        <taxon>Bacillati</taxon>
        <taxon>Actinomycetota</taxon>
        <taxon>Actinomycetes</taxon>
        <taxon>Mycobacteriales</taxon>
        <taxon>Gordoniaceae</taxon>
        <taxon>Gordonia</taxon>
    </lineage>
</organism>
<dbReference type="EMBL" id="JABBNB010000037">
    <property type="protein sequence ID" value="NMO04538.1"/>
    <property type="molecule type" value="Genomic_DNA"/>
</dbReference>
<dbReference type="Pfam" id="PF13669">
    <property type="entry name" value="Glyoxalase_4"/>
    <property type="match status" value="1"/>
</dbReference>
<dbReference type="Gene3D" id="3.10.180.10">
    <property type="entry name" value="2,3-Dihydroxybiphenyl 1,2-Dioxygenase, domain 1"/>
    <property type="match status" value="1"/>
</dbReference>
<dbReference type="InterPro" id="IPR029068">
    <property type="entry name" value="Glyas_Bleomycin-R_OHBP_Dase"/>
</dbReference>